<proteinExistence type="predicted"/>
<sequence>MKSNITIAEIYAARPDLGFEILSGDTPHIRENGGYPVSMRGLLTARPSCARSSPTSRAPIRRSPTSSEDEAMTTRPDCDGNHVANRRTACGEYESECTCAAGVRAPQQRFVFQDEADAIAYWADKEFKKWAIDVTAGPEKRPTYSRTFYACARTSERAIEGVRRDMLHKPAGARFRARLAGPRELGCVKVEG</sequence>
<evidence type="ECO:0000313" key="2">
    <source>
        <dbReference type="EMBL" id="MPW22801.1"/>
    </source>
</evidence>
<reference evidence="2 3" key="1">
    <citation type="submission" date="2019-10" db="EMBL/GenBank/DDBJ databases">
        <title>Paraburkholderia sp. isolated from nodules of Mimosa pudica from Brazilian Atlantic Forest soils.</title>
        <authorList>
            <person name="Paulitsch F."/>
            <person name="Hungria M."/>
            <person name="Dall'Agnol R."/>
        </authorList>
    </citation>
    <scope>NUCLEOTIDE SEQUENCE [LARGE SCALE GENOMIC DNA]</scope>
    <source>
        <strain evidence="2 3">CNPSo 3157</strain>
    </source>
</reference>
<dbReference type="Proteomes" id="UP000484381">
    <property type="component" value="Unassembled WGS sequence"/>
</dbReference>
<dbReference type="RefSeq" id="WP_152767411.1">
    <property type="nucleotide sequence ID" value="NZ_WHNP01000079.1"/>
</dbReference>
<evidence type="ECO:0000313" key="3">
    <source>
        <dbReference type="Proteomes" id="UP000484381"/>
    </source>
</evidence>
<organism evidence="2 3">
    <name type="scientific">Paraburkholderia franconis</name>
    <dbReference type="NCBI Taxonomy" id="2654983"/>
    <lineage>
        <taxon>Bacteria</taxon>
        <taxon>Pseudomonadati</taxon>
        <taxon>Pseudomonadota</taxon>
        <taxon>Betaproteobacteria</taxon>
        <taxon>Burkholderiales</taxon>
        <taxon>Burkholderiaceae</taxon>
        <taxon>Paraburkholderia</taxon>
    </lineage>
</organism>
<feature type="region of interest" description="Disordered" evidence="1">
    <location>
        <begin position="46"/>
        <end position="81"/>
    </location>
</feature>
<keyword evidence="3" id="KW-1185">Reference proteome</keyword>
<evidence type="ECO:0000256" key="1">
    <source>
        <dbReference type="SAM" id="MobiDB-lite"/>
    </source>
</evidence>
<gene>
    <name evidence="2" type="ORF">GCT13_39890</name>
</gene>
<dbReference type="EMBL" id="WHNP01000079">
    <property type="protein sequence ID" value="MPW22801.1"/>
    <property type="molecule type" value="Genomic_DNA"/>
</dbReference>
<accession>A0A7X1NJU2</accession>
<comment type="caution">
    <text evidence="2">The sequence shown here is derived from an EMBL/GenBank/DDBJ whole genome shotgun (WGS) entry which is preliminary data.</text>
</comment>
<protein>
    <submittedName>
        <fullName evidence="2">Uncharacterized protein</fullName>
    </submittedName>
</protein>
<dbReference type="AlphaFoldDB" id="A0A7X1NJU2"/>
<name>A0A7X1NJU2_9BURK</name>